<name>A0A381TAE5_9ZZZZ</name>
<dbReference type="EMBL" id="UINC01004199">
    <property type="protein sequence ID" value="SVA12548.1"/>
    <property type="molecule type" value="Genomic_DNA"/>
</dbReference>
<proteinExistence type="predicted"/>
<feature type="non-terminal residue" evidence="1">
    <location>
        <position position="1"/>
    </location>
</feature>
<accession>A0A381TAE5</accession>
<organism evidence="1">
    <name type="scientific">marine metagenome</name>
    <dbReference type="NCBI Taxonomy" id="408172"/>
    <lineage>
        <taxon>unclassified sequences</taxon>
        <taxon>metagenomes</taxon>
        <taxon>ecological metagenomes</taxon>
    </lineage>
</organism>
<evidence type="ECO:0000313" key="1">
    <source>
        <dbReference type="EMBL" id="SVA12548.1"/>
    </source>
</evidence>
<gene>
    <name evidence="1" type="ORF">METZ01_LOCUS65402</name>
</gene>
<reference evidence="1" key="1">
    <citation type="submission" date="2018-05" db="EMBL/GenBank/DDBJ databases">
        <authorList>
            <person name="Lanie J.A."/>
            <person name="Ng W.-L."/>
            <person name="Kazmierczak K.M."/>
            <person name="Andrzejewski T.M."/>
            <person name="Davidsen T.M."/>
            <person name="Wayne K.J."/>
            <person name="Tettelin H."/>
            <person name="Glass J.I."/>
            <person name="Rusch D."/>
            <person name="Podicherti R."/>
            <person name="Tsui H.-C.T."/>
            <person name="Winkler M.E."/>
        </authorList>
    </citation>
    <scope>NUCLEOTIDE SEQUENCE</scope>
</reference>
<dbReference type="AlphaFoldDB" id="A0A381TAE5"/>
<protein>
    <submittedName>
        <fullName evidence="1">Uncharacterized protein</fullName>
    </submittedName>
</protein>
<sequence>VFVNFNLLRYNSIIGLIFALLTISNLTGEEMSEVTDEQKMHHYMGIEMNIQTWNLLGKEDRNEQDDARMVNFSQASLYHWRKSHKYEPVNEQRGQWMLSHVYAVLGKGKEALSYAQETARLTKEQDLKGFDLAYSYEALTRANAAAGNKKEYAKWLEKAQKSGALISDEEDKKYFISDLESAPWFGCN</sequence>